<keyword evidence="8 9" id="KW-0472">Membrane</keyword>
<gene>
    <name evidence="11" type="ORF">G6R27_04860</name>
</gene>
<dbReference type="InterPro" id="IPR050510">
    <property type="entry name" value="Cation_transp_ATPase_P-type"/>
</dbReference>
<feature type="transmembrane region" description="Helical" evidence="9">
    <location>
        <begin position="862"/>
        <end position="881"/>
    </location>
</feature>
<keyword evidence="7 9" id="KW-1133">Transmembrane helix</keyword>
<dbReference type="SFLD" id="SFLDG00002">
    <property type="entry name" value="C1.7:_P-type_atpase_like"/>
    <property type="match status" value="1"/>
</dbReference>
<evidence type="ECO:0000256" key="6">
    <source>
        <dbReference type="ARBA" id="ARBA00022967"/>
    </source>
</evidence>
<dbReference type="Pfam" id="PF00689">
    <property type="entry name" value="Cation_ATPase_C"/>
    <property type="match status" value="1"/>
</dbReference>
<dbReference type="SFLD" id="SFLDF00027">
    <property type="entry name" value="p-type_atpase"/>
    <property type="match status" value="1"/>
</dbReference>
<dbReference type="InterPro" id="IPR004014">
    <property type="entry name" value="ATPase_P-typ_cation-transptr_N"/>
</dbReference>
<keyword evidence="3 9" id="KW-0812">Transmembrane</keyword>
<dbReference type="SUPFAM" id="SSF56784">
    <property type="entry name" value="HAD-like"/>
    <property type="match status" value="1"/>
</dbReference>
<feature type="transmembrane region" description="Helical" evidence="9">
    <location>
        <begin position="246"/>
        <end position="264"/>
    </location>
</feature>
<dbReference type="InterPro" id="IPR006068">
    <property type="entry name" value="ATPase_P-typ_cation-transptr_C"/>
</dbReference>
<dbReference type="PROSITE" id="PS00154">
    <property type="entry name" value="ATPASE_E1_E2"/>
    <property type="match status" value="1"/>
</dbReference>
<evidence type="ECO:0000256" key="4">
    <source>
        <dbReference type="ARBA" id="ARBA00022741"/>
    </source>
</evidence>
<comment type="subcellular location">
    <subcellularLocation>
        <location evidence="1">Membrane</location>
        <topology evidence="1">Multi-pass membrane protein</topology>
    </subcellularLocation>
</comment>
<accession>A0ABS5QQG7</accession>
<evidence type="ECO:0000256" key="2">
    <source>
        <dbReference type="ARBA" id="ARBA00005675"/>
    </source>
</evidence>
<dbReference type="EMBL" id="JAAMFI010000002">
    <property type="protein sequence ID" value="MBS9335355.1"/>
    <property type="molecule type" value="Genomic_DNA"/>
</dbReference>
<dbReference type="SUPFAM" id="SSF81660">
    <property type="entry name" value="Metal cation-transporting ATPase, ATP-binding domain N"/>
    <property type="match status" value="1"/>
</dbReference>
<dbReference type="RefSeq" id="WP_213819941.1">
    <property type="nucleotide sequence ID" value="NZ_JAAMFI010000002.1"/>
</dbReference>
<dbReference type="InterPro" id="IPR001757">
    <property type="entry name" value="P_typ_ATPase"/>
</dbReference>
<feature type="transmembrane region" description="Helical" evidence="9">
    <location>
        <begin position="684"/>
        <end position="706"/>
    </location>
</feature>
<keyword evidence="12" id="KW-1185">Reference proteome</keyword>
<feature type="transmembrane region" description="Helical" evidence="9">
    <location>
        <begin position="270"/>
        <end position="299"/>
    </location>
</feature>
<dbReference type="PANTHER" id="PTHR43294">
    <property type="entry name" value="SODIUM/POTASSIUM-TRANSPORTING ATPASE SUBUNIT ALPHA"/>
    <property type="match status" value="1"/>
</dbReference>
<feature type="transmembrane region" description="Helical" evidence="9">
    <location>
        <begin position="829"/>
        <end position="850"/>
    </location>
</feature>
<evidence type="ECO:0000256" key="8">
    <source>
        <dbReference type="ARBA" id="ARBA00023136"/>
    </source>
</evidence>
<dbReference type="InterPro" id="IPR023214">
    <property type="entry name" value="HAD_sf"/>
</dbReference>
<feature type="transmembrane region" description="Helical" evidence="9">
    <location>
        <begin position="751"/>
        <end position="776"/>
    </location>
</feature>
<dbReference type="Pfam" id="PF00122">
    <property type="entry name" value="E1-E2_ATPase"/>
    <property type="match status" value="1"/>
</dbReference>
<dbReference type="Pfam" id="PF08282">
    <property type="entry name" value="Hydrolase_3"/>
    <property type="match status" value="1"/>
</dbReference>
<dbReference type="SUPFAM" id="SSF81665">
    <property type="entry name" value="Calcium ATPase, transmembrane domain M"/>
    <property type="match status" value="1"/>
</dbReference>
<dbReference type="SMART" id="SM00831">
    <property type="entry name" value="Cation_ATPase_N"/>
    <property type="match status" value="1"/>
</dbReference>
<dbReference type="PANTHER" id="PTHR43294:SF20">
    <property type="entry name" value="P-TYPE ATPASE"/>
    <property type="match status" value="1"/>
</dbReference>
<reference evidence="11 12" key="1">
    <citation type="submission" date="2020-02" db="EMBL/GenBank/DDBJ databases">
        <title>Fructobacillus sp. isolated from paper mulberry of Taiwan.</title>
        <authorList>
            <person name="Lin S.-T."/>
        </authorList>
    </citation>
    <scope>NUCLEOTIDE SEQUENCE [LARGE SCALE GENOMIC DNA]</scope>
    <source>
        <strain evidence="11 12">M1-10</strain>
    </source>
</reference>
<evidence type="ECO:0000259" key="10">
    <source>
        <dbReference type="SMART" id="SM00831"/>
    </source>
</evidence>
<dbReference type="NCBIfam" id="TIGR01494">
    <property type="entry name" value="ATPase_P-type"/>
    <property type="match status" value="3"/>
</dbReference>
<dbReference type="Pfam" id="PF13246">
    <property type="entry name" value="Cation_ATPase"/>
    <property type="match status" value="1"/>
</dbReference>
<keyword evidence="5" id="KW-0067">ATP-binding</keyword>
<feature type="domain" description="Cation-transporting P-type ATPase N-terminal" evidence="10">
    <location>
        <begin position="4"/>
        <end position="78"/>
    </location>
</feature>
<dbReference type="Pfam" id="PF00690">
    <property type="entry name" value="Cation_ATPase_N"/>
    <property type="match status" value="1"/>
</dbReference>
<dbReference type="InterPro" id="IPR036412">
    <property type="entry name" value="HAD-like_sf"/>
</dbReference>
<keyword evidence="4" id="KW-0547">Nucleotide-binding</keyword>
<evidence type="ECO:0000313" key="12">
    <source>
        <dbReference type="Proteomes" id="UP001519418"/>
    </source>
</evidence>
<sequence>MKKPFYQVDQQQIVEEFQSDLKTGLSKEQAAERLAVDGPNALTAKKKKSLFSKFVDQFKDLMIGILLAAAFIAALTGEQTDAFFILAIVVINAIFGVFQESKSENAIDALKKMATPKATVIRDGQPEQVPATELVKGDLISLEAGDVVPADLRLVDVSNLRVEEAALTGESVPVEKTDKTLTADKLPLGDQDNLAFMNAHVVYGRALGVVVATGMATEVGQIAGALQGQDETKTPLQENLKSLSKVLTYLILAIAALTFVIGYFTQNMPIIDLVLTAISLAVAAIPEGLPAIVTITLALGTARMAKKAALVRKLPAVETLGSTDIIGSDKTGTLTQNKMTVEKVVLNGQIVDLSAENPFDKEDLSKAAGILGDIMTLNNDSQLTAEGLVGDPTETALIDFNEKYRPERLEVLRGQERLQEIPFDSERKLMTTIYEADDTYRVTVKGAPDSVLSRVSHVLENGQVRPFTEEDLAHFQEVNGHLADQALRVLAFSEKSLETLPEEAKSEEMETNLTLIGFVAMIDPERPEVKDSVAQAKAAGIRPMMITGDHPQTAAAIAGRLGILDEADDRTKTVLTGAGLDELSDEQFEQRVEDVKVYARVAPAHKVRIVQAWQQKGKVVAMTGDGVNDAPALKAADIGVAMGITGTEVSKEAADMVLADDNFSTIVTAVKEGRKVFANIQKALQYLLASNLAEVIAIFTMTLLGWEVLAPVMILWINLVTDTMPAIALGLEPAQKNIMQQSPRGKTANFLSGGVGPAIVWQGMLQAIIVLSVYAFALAFPDHSGTALVHGDALTMAFMTLGLMQMFNAINVKSVYQSQLNGSAFKNQFFNGALLFSLLAMMAVVVIKPLNPIFHVTNLDPYQWFVVIVASLAIIVIVELVKWVQRTFFNRG</sequence>
<dbReference type="Gene3D" id="3.40.1110.10">
    <property type="entry name" value="Calcium-transporting ATPase, cytoplasmic domain N"/>
    <property type="match status" value="1"/>
</dbReference>
<evidence type="ECO:0000256" key="1">
    <source>
        <dbReference type="ARBA" id="ARBA00004141"/>
    </source>
</evidence>
<dbReference type="SFLD" id="SFLDS00003">
    <property type="entry name" value="Haloacid_Dehalogenase"/>
    <property type="match status" value="1"/>
</dbReference>
<evidence type="ECO:0000256" key="7">
    <source>
        <dbReference type="ARBA" id="ARBA00022989"/>
    </source>
</evidence>
<keyword evidence="6" id="KW-1278">Translocase</keyword>
<dbReference type="Gene3D" id="2.70.150.10">
    <property type="entry name" value="Calcium-transporting ATPase, cytoplasmic transduction domain A"/>
    <property type="match status" value="1"/>
</dbReference>
<dbReference type="Gene3D" id="3.40.50.1000">
    <property type="entry name" value="HAD superfamily/HAD-like"/>
    <property type="match status" value="1"/>
</dbReference>
<protein>
    <submittedName>
        <fullName evidence="11">Cation-translocating P-type ATPase</fullName>
    </submittedName>
</protein>
<feature type="transmembrane region" description="Helical" evidence="9">
    <location>
        <begin position="712"/>
        <end position="731"/>
    </location>
</feature>
<feature type="transmembrane region" description="Helical" evidence="9">
    <location>
        <begin position="788"/>
        <end position="808"/>
    </location>
</feature>
<dbReference type="InterPro" id="IPR023299">
    <property type="entry name" value="ATPase_P-typ_cyto_dom_N"/>
</dbReference>
<dbReference type="InterPro" id="IPR008250">
    <property type="entry name" value="ATPase_P-typ_transduc_dom_A_sf"/>
</dbReference>
<feature type="transmembrane region" description="Helical" evidence="9">
    <location>
        <begin position="82"/>
        <end position="98"/>
    </location>
</feature>
<evidence type="ECO:0000256" key="9">
    <source>
        <dbReference type="SAM" id="Phobius"/>
    </source>
</evidence>
<organism evidence="11 12">
    <name type="scientific">Fructobacillus papyriferae</name>
    <dbReference type="NCBI Taxonomy" id="2713171"/>
    <lineage>
        <taxon>Bacteria</taxon>
        <taxon>Bacillati</taxon>
        <taxon>Bacillota</taxon>
        <taxon>Bacilli</taxon>
        <taxon>Lactobacillales</taxon>
        <taxon>Lactobacillaceae</taxon>
        <taxon>Fructobacillus</taxon>
    </lineage>
</organism>
<evidence type="ECO:0000313" key="11">
    <source>
        <dbReference type="EMBL" id="MBS9335355.1"/>
    </source>
</evidence>
<evidence type="ECO:0000256" key="5">
    <source>
        <dbReference type="ARBA" id="ARBA00022840"/>
    </source>
</evidence>
<dbReference type="PRINTS" id="PR00120">
    <property type="entry name" value="HATPASE"/>
</dbReference>
<dbReference type="SUPFAM" id="SSF81653">
    <property type="entry name" value="Calcium ATPase, transduction domain A"/>
    <property type="match status" value="1"/>
</dbReference>
<feature type="transmembrane region" description="Helical" evidence="9">
    <location>
        <begin position="58"/>
        <end position="76"/>
    </location>
</feature>
<dbReference type="Gene3D" id="1.20.1110.10">
    <property type="entry name" value="Calcium-transporting ATPase, transmembrane domain"/>
    <property type="match status" value="1"/>
</dbReference>
<dbReference type="Proteomes" id="UP001519418">
    <property type="component" value="Unassembled WGS sequence"/>
</dbReference>
<comment type="similarity">
    <text evidence="2">Belongs to the cation transport ATPase (P-type) (TC 3.A.3) family. Type IIA subfamily.</text>
</comment>
<dbReference type="InterPro" id="IPR059000">
    <property type="entry name" value="ATPase_P-type_domA"/>
</dbReference>
<comment type="caution">
    <text evidence="11">The sequence shown here is derived from an EMBL/GenBank/DDBJ whole genome shotgun (WGS) entry which is preliminary data.</text>
</comment>
<dbReference type="InterPro" id="IPR023298">
    <property type="entry name" value="ATPase_P-typ_TM_dom_sf"/>
</dbReference>
<dbReference type="InterPro" id="IPR044492">
    <property type="entry name" value="P_typ_ATPase_HD_dom"/>
</dbReference>
<dbReference type="PRINTS" id="PR00119">
    <property type="entry name" value="CATATPASE"/>
</dbReference>
<evidence type="ECO:0000256" key="3">
    <source>
        <dbReference type="ARBA" id="ARBA00022692"/>
    </source>
</evidence>
<dbReference type="InterPro" id="IPR018303">
    <property type="entry name" value="ATPase_P-typ_P_site"/>
</dbReference>
<name>A0ABS5QQG7_9LACO</name>
<proteinExistence type="inferred from homology"/>